<dbReference type="PANTHER" id="PTHR43807:SF20">
    <property type="entry name" value="FI04487P"/>
    <property type="match status" value="1"/>
</dbReference>
<organism evidence="7 8">
    <name type="scientific">Corynebacterium aquilae DSM 44791</name>
    <dbReference type="NCBI Taxonomy" id="1431546"/>
    <lineage>
        <taxon>Bacteria</taxon>
        <taxon>Bacillati</taxon>
        <taxon>Actinomycetota</taxon>
        <taxon>Actinomycetes</taxon>
        <taxon>Mycobacteriales</taxon>
        <taxon>Corynebacteriaceae</taxon>
        <taxon>Corynebacterium</taxon>
    </lineage>
</organism>
<evidence type="ECO:0000256" key="3">
    <source>
        <dbReference type="ARBA" id="ARBA00022576"/>
    </source>
</evidence>
<keyword evidence="3 7" id="KW-0032">Aminotransferase</keyword>
<evidence type="ECO:0000256" key="5">
    <source>
        <dbReference type="ARBA" id="ARBA00022898"/>
    </source>
</evidence>
<reference evidence="7 8" key="1">
    <citation type="submission" date="2014-08" db="EMBL/GenBank/DDBJ databases">
        <title>Complete genome sequence of Corynebacterium aquilae S-613T(T) (=DSM 44791(T)), isolated from the choana of a healthy golden eagle.</title>
        <authorList>
            <person name="Ruckert C."/>
            <person name="Albersmeier A."/>
            <person name="Winkler A."/>
            <person name="Kalinowski J."/>
        </authorList>
    </citation>
    <scope>NUCLEOTIDE SEQUENCE [LARGE SCALE GENOMIC DNA]</scope>
    <source>
        <strain evidence="7 8">S-613</strain>
    </source>
</reference>
<dbReference type="AlphaFoldDB" id="A0A1L7CFR7"/>
<dbReference type="CDD" id="cd00609">
    <property type="entry name" value="AAT_like"/>
    <property type="match status" value="1"/>
</dbReference>
<proteinExistence type="inferred from homology"/>
<dbReference type="GO" id="GO:0016212">
    <property type="term" value="F:kynurenine-oxoglutarate transaminase activity"/>
    <property type="evidence" value="ECO:0007669"/>
    <property type="project" value="TreeGrafter"/>
</dbReference>
<dbReference type="Proteomes" id="UP000185478">
    <property type="component" value="Chromosome"/>
</dbReference>
<dbReference type="InterPro" id="IPR004839">
    <property type="entry name" value="Aminotransferase_I/II_large"/>
</dbReference>
<dbReference type="SUPFAM" id="SSF53383">
    <property type="entry name" value="PLP-dependent transferases"/>
    <property type="match status" value="1"/>
</dbReference>
<dbReference type="Gene3D" id="3.40.640.10">
    <property type="entry name" value="Type I PLP-dependent aspartate aminotransferase-like (Major domain)"/>
    <property type="match status" value="1"/>
</dbReference>
<dbReference type="OrthoDB" id="9763453at2"/>
<evidence type="ECO:0000259" key="6">
    <source>
        <dbReference type="Pfam" id="PF00155"/>
    </source>
</evidence>
<dbReference type="EMBL" id="CP009245">
    <property type="protein sequence ID" value="APT84687.1"/>
    <property type="molecule type" value="Genomic_DNA"/>
</dbReference>
<dbReference type="InterPro" id="IPR015421">
    <property type="entry name" value="PyrdxlP-dep_Trfase_major"/>
</dbReference>
<sequence length="390" mass="42269">MTQLVRRLAGFDETIFATMTALANERGAINLGQGFPDSDGPASMLEEAQRQIAGGNNQYAPGRGFPVLREAIAADRKRTYGQEFDPQSEVLVTVGATEALTAAILALVEPGQEVIVLEPYFDSYEAAVALADAVMVPVALEPHEGRFRVDEDLLRDAISSKTRMIVMNTPHNPTGTMFDDRDLSIISRLAVDHDLLVLSDEVYEKLPFDGRTHTPIAMLPGMRQRTITVSSAAKCFNATGWKTGWALAQPELIDAIVVAKQYLSFVGVSPLQPAVAKALNEEAEWTAELAVQLQKNRDALSQALRECGFGVCASEGGYYVVADTAPLGFEDAREFCLGPLLDAGVVGIPVSAFAKSAHADRFRSLVRFAFCKDQDVMQEGIRRLQAAFAG</sequence>
<keyword evidence="8" id="KW-1185">Reference proteome</keyword>
<dbReference type="GO" id="GO:0030170">
    <property type="term" value="F:pyridoxal phosphate binding"/>
    <property type="evidence" value="ECO:0007669"/>
    <property type="project" value="InterPro"/>
</dbReference>
<dbReference type="STRING" id="1431546.CAQU_05945"/>
<dbReference type="InterPro" id="IPR051326">
    <property type="entry name" value="Kynurenine-oxoglutarate_AT"/>
</dbReference>
<protein>
    <submittedName>
        <fullName evidence="7">Aminotransferase</fullName>
    </submittedName>
</protein>
<dbReference type="NCBIfam" id="NF005855">
    <property type="entry name" value="PRK07777.1"/>
    <property type="match status" value="1"/>
</dbReference>
<comment type="cofactor">
    <cofactor evidence="1">
        <name>pyridoxal 5'-phosphate</name>
        <dbReference type="ChEBI" id="CHEBI:597326"/>
    </cofactor>
</comment>
<evidence type="ECO:0000256" key="2">
    <source>
        <dbReference type="ARBA" id="ARBA00007441"/>
    </source>
</evidence>
<dbReference type="RefSeq" id="WP_075726028.1">
    <property type="nucleotide sequence ID" value="NZ_CP009245.1"/>
</dbReference>
<dbReference type="PANTHER" id="PTHR43807">
    <property type="entry name" value="FI04487P"/>
    <property type="match status" value="1"/>
</dbReference>
<comment type="similarity">
    <text evidence="2">Belongs to the class-I pyridoxal-phosphate-dependent aminotransferase family.</text>
</comment>
<dbReference type="InterPro" id="IPR015424">
    <property type="entry name" value="PyrdxlP-dep_Trfase"/>
</dbReference>
<evidence type="ECO:0000313" key="8">
    <source>
        <dbReference type="Proteomes" id="UP000185478"/>
    </source>
</evidence>
<dbReference type="Gene3D" id="3.90.1150.10">
    <property type="entry name" value="Aspartate Aminotransferase, domain 1"/>
    <property type="match status" value="1"/>
</dbReference>
<evidence type="ECO:0000256" key="4">
    <source>
        <dbReference type="ARBA" id="ARBA00022679"/>
    </source>
</evidence>
<dbReference type="KEGG" id="caqu:CAQU_05945"/>
<gene>
    <name evidence="7" type="ORF">CAQU_05945</name>
</gene>
<evidence type="ECO:0000313" key="7">
    <source>
        <dbReference type="EMBL" id="APT84687.1"/>
    </source>
</evidence>
<name>A0A1L7CFR7_9CORY</name>
<dbReference type="InterPro" id="IPR015422">
    <property type="entry name" value="PyrdxlP-dep_Trfase_small"/>
</dbReference>
<keyword evidence="5" id="KW-0663">Pyridoxal phosphate</keyword>
<evidence type="ECO:0000256" key="1">
    <source>
        <dbReference type="ARBA" id="ARBA00001933"/>
    </source>
</evidence>
<dbReference type="Pfam" id="PF00155">
    <property type="entry name" value="Aminotran_1_2"/>
    <property type="match status" value="1"/>
</dbReference>
<keyword evidence="4 7" id="KW-0808">Transferase</keyword>
<feature type="domain" description="Aminotransferase class I/classII large" evidence="6">
    <location>
        <begin position="28"/>
        <end position="384"/>
    </location>
</feature>
<dbReference type="GO" id="GO:0005737">
    <property type="term" value="C:cytoplasm"/>
    <property type="evidence" value="ECO:0007669"/>
    <property type="project" value="TreeGrafter"/>
</dbReference>
<accession>A0A1L7CFR7</accession>
<dbReference type="FunFam" id="3.40.640.10:FF:000024">
    <property type="entry name" value="Kynurenine--oxoglutarate transaminase 3"/>
    <property type="match status" value="1"/>
</dbReference>